<evidence type="ECO:0000256" key="3">
    <source>
        <dbReference type="ARBA" id="ARBA00023235"/>
    </source>
</evidence>
<evidence type="ECO:0000313" key="10">
    <source>
        <dbReference type="Proteomes" id="UP000051017"/>
    </source>
</evidence>
<dbReference type="GO" id="GO:0160147">
    <property type="term" value="F:tRNA pseudouridine(38-40) synthase activity"/>
    <property type="evidence" value="ECO:0007669"/>
    <property type="project" value="UniProtKB-EC"/>
</dbReference>
<dbReference type="SUPFAM" id="SSF55120">
    <property type="entry name" value="Pseudouridine synthase"/>
    <property type="match status" value="1"/>
</dbReference>
<evidence type="ECO:0000313" key="9">
    <source>
        <dbReference type="EMBL" id="KRO49019.1"/>
    </source>
</evidence>
<dbReference type="Pfam" id="PF01416">
    <property type="entry name" value="PseudoU_synth_1"/>
    <property type="match status" value="1"/>
</dbReference>
<accession>A0A0R2QIR4</accession>
<comment type="catalytic activity">
    <reaction evidence="4 7">
        <text>uridine(38/39/40) in tRNA = pseudouridine(38/39/40) in tRNA</text>
        <dbReference type="Rhea" id="RHEA:22376"/>
        <dbReference type="Rhea" id="RHEA-COMP:10085"/>
        <dbReference type="Rhea" id="RHEA-COMP:10087"/>
        <dbReference type="ChEBI" id="CHEBI:65314"/>
        <dbReference type="ChEBI" id="CHEBI:65315"/>
        <dbReference type="EC" id="5.4.99.12"/>
    </reaction>
</comment>
<dbReference type="PANTHER" id="PTHR11142:SF0">
    <property type="entry name" value="TRNA PSEUDOURIDINE SYNTHASE-LIKE 1"/>
    <property type="match status" value="1"/>
</dbReference>
<evidence type="ECO:0000256" key="4">
    <source>
        <dbReference type="HAMAP-Rule" id="MF_00171"/>
    </source>
</evidence>
<dbReference type="Gene3D" id="3.30.70.660">
    <property type="entry name" value="Pseudouridine synthase I, catalytic domain, C-terminal subdomain"/>
    <property type="match status" value="1"/>
</dbReference>
<dbReference type="AlphaFoldDB" id="A0A0R2QIR4"/>
<evidence type="ECO:0000256" key="6">
    <source>
        <dbReference type="PIRSR" id="PIRSR001430-2"/>
    </source>
</evidence>
<evidence type="ECO:0000259" key="8">
    <source>
        <dbReference type="Pfam" id="PF01416"/>
    </source>
</evidence>
<dbReference type="InterPro" id="IPR020103">
    <property type="entry name" value="PsdUridine_synth_cat_dom_sf"/>
</dbReference>
<dbReference type="InterPro" id="IPR001406">
    <property type="entry name" value="PsdUridine_synth_TruA"/>
</dbReference>
<comment type="function">
    <text evidence="4">Formation of pseudouridine at positions 38, 39 and 40 in the anticodon stem and loop of transfer RNAs.</text>
</comment>
<dbReference type="HAMAP" id="MF_00171">
    <property type="entry name" value="TruA"/>
    <property type="match status" value="1"/>
</dbReference>
<evidence type="ECO:0000256" key="1">
    <source>
        <dbReference type="ARBA" id="ARBA00009375"/>
    </source>
</evidence>
<dbReference type="GO" id="GO:0031119">
    <property type="term" value="P:tRNA pseudouridine synthesis"/>
    <property type="evidence" value="ECO:0007669"/>
    <property type="project" value="UniProtKB-UniRule"/>
</dbReference>
<comment type="subunit">
    <text evidence="4">Homodimer.</text>
</comment>
<comment type="caution">
    <text evidence="9">The sequence shown here is derived from an EMBL/GenBank/DDBJ whole genome shotgun (WGS) entry which is preliminary data.</text>
</comment>
<evidence type="ECO:0000256" key="2">
    <source>
        <dbReference type="ARBA" id="ARBA00022694"/>
    </source>
</evidence>
<dbReference type="InterPro" id="IPR020094">
    <property type="entry name" value="TruA/RsuA/RluB/E/F_N"/>
</dbReference>
<dbReference type="Proteomes" id="UP000051017">
    <property type="component" value="Unassembled WGS sequence"/>
</dbReference>
<keyword evidence="3 4" id="KW-0413">Isomerase</keyword>
<dbReference type="GO" id="GO:0003723">
    <property type="term" value="F:RNA binding"/>
    <property type="evidence" value="ECO:0007669"/>
    <property type="project" value="InterPro"/>
</dbReference>
<sequence>MTIAYKGDEFHGFATNPGVDTIASTIEGALAQILQEPVQVTPAGRTDAGVHAWGQVISLDLADRVNLEVLMKQINALCGPSIVVRDAQWTDPDFHARYSALWRAYQYTVLNSPVGNPFMTETAWHIIKPLKVRSMQLACDAIIGNHDFSAFCRKPKPADEFDTFEHSMRRSVMSADWKDTGDGVLRFEIRANAFCHQMVRALVGTFVEIGLGKRPPSDMRGLVLSGDRSQAAPVAPPQGLCLWEVGFPVSAL</sequence>
<protein>
    <recommendedName>
        <fullName evidence="4">tRNA pseudouridine synthase A</fullName>
        <ecNumber evidence="4">5.4.99.12</ecNumber>
    </recommendedName>
    <alternativeName>
        <fullName evidence="4">tRNA pseudouridine(38-40) synthase</fullName>
    </alternativeName>
    <alternativeName>
        <fullName evidence="4">tRNA pseudouridylate synthase I</fullName>
    </alternativeName>
    <alternativeName>
        <fullName evidence="4">tRNA-uridine isomerase I</fullName>
    </alternativeName>
</protein>
<dbReference type="InterPro" id="IPR020097">
    <property type="entry name" value="PsdUridine_synth_TruA_a/b_dom"/>
</dbReference>
<gene>
    <name evidence="4" type="primary">truA</name>
    <name evidence="9" type="ORF">ABR75_04640</name>
</gene>
<organism evidence="9 10">
    <name type="scientific">Acidimicrobiia bacterium BACL6 MAG-120924-bin43</name>
    <dbReference type="NCBI Taxonomy" id="1655583"/>
    <lineage>
        <taxon>Bacteria</taxon>
        <taxon>Bacillati</taxon>
        <taxon>Actinomycetota</taxon>
        <taxon>Acidimicrobiia</taxon>
        <taxon>acIV cluster</taxon>
    </lineage>
</organism>
<evidence type="ECO:0000256" key="5">
    <source>
        <dbReference type="PIRSR" id="PIRSR001430-1"/>
    </source>
</evidence>
<dbReference type="NCBIfam" id="TIGR00071">
    <property type="entry name" value="hisT_truA"/>
    <property type="match status" value="1"/>
</dbReference>
<comment type="caution">
    <text evidence="4">Lacks conserved residue(s) required for the propagation of feature annotation.</text>
</comment>
<dbReference type="Gene3D" id="3.30.70.580">
    <property type="entry name" value="Pseudouridine synthase I, catalytic domain, N-terminal subdomain"/>
    <property type="match status" value="1"/>
</dbReference>
<dbReference type="PIRSF" id="PIRSF001430">
    <property type="entry name" value="tRNA_psdUrid_synth"/>
    <property type="match status" value="1"/>
</dbReference>
<dbReference type="EMBL" id="LIBJ01000049">
    <property type="protein sequence ID" value="KRO49019.1"/>
    <property type="molecule type" value="Genomic_DNA"/>
</dbReference>
<feature type="binding site" evidence="4 6">
    <location>
        <position position="105"/>
    </location>
    <ligand>
        <name>substrate</name>
    </ligand>
</feature>
<feature type="active site" description="Nucleophile" evidence="4 5">
    <location>
        <position position="47"/>
    </location>
</feature>
<dbReference type="CDD" id="cd02570">
    <property type="entry name" value="PseudoU_synth_EcTruA"/>
    <property type="match status" value="1"/>
</dbReference>
<name>A0A0R2QIR4_9ACTN</name>
<feature type="domain" description="Pseudouridine synthase I TruA alpha/beta" evidence="8">
    <location>
        <begin position="138"/>
        <end position="248"/>
    </location>
</feature>
<proteinExistence type="inferred from homology"/>
<dbReference type="PANTHER" id="PTHR11142">
    <property type="entry name" value="PSEUDOURIDYLATE SYNTHASE"/>
    <property type="match status" value="1"/>
</dbReference>
<dbReference type="InterPro" id="IPR020095">
    <property type="entry name" value="PsdUridine_synth_TruA_C"/>
</dbReference>
<reference evidence="9 10" key="1">
    <citation type="submission" date="2015-10" db="EMBL/GenBank/DDBJ databases">
        <title>Metagenome-Assembled Genomes uncover a global brackish microbiome.</title>
        <authorList>
            <person name="Hugerth L.W."/>
            <person name="Larsson J."/>
            <person name="Alneberg J."/>
            <person name="Lindh M.V."/>
            <person name="Legrand C."/>
            <person name="Pinhassi J."/>
            <person name="Andersson A.F."/>
        </authorList>
    </citation>
    <scope>NUCLEOTIDE SEQUENCE [LARGE SCALE GENOMIC DNA]</scope>
    <source>
        <strain evidence="9">BACL6 MAG-120924-bin43</strain>
    </source>
</reference>
<evidence type="ECO:0000256" key="7">
    <source>
        <dbReference type="RuleBase" id="RU003792"/>
    </source>
</evidence>
<comment type="similarity">
    <text evidence="1 4 7">Belongs to the tRNA pseudouridine synthase TruA family.</text>
</comment>
<keyword evidence="2 4" id="KW-0819">tRNA processing</keyword>
<dbReference type="EC" id="5.4.99.12" evidence="4"/>